<comment type="caution">
    <text evidence="2">The sequence shown here is derived from an EMBL/GenBank/DDBJ whole genome shotgun (WGS) entry which is preliminary data.</text>
</comment>
<organism evidence="2 3">
    <name type="scientific">Cotesia glomerata</name>
    <name type="common">Lepidopteran parasitic wasp</name>
    <name type="synonym">Apanteles glomeratus</name>
    <dbReference type="NCBI Taxonomy" id="32391"/>
    <lineage>
        <taxon>Eukaryota</taxon>
        <taxon>Metazoa</taxon>
        <taxon>Ecdysozoa</taxon>
        <taxon>Arthropoda</taxon>
        <taxon>Hexapoda</taxon>
        <taxon>Insecta</taxon>
        <taxon>Pterygota</taxon>
        <taxon>Neoptera</taxon>
        <taxon>Endopterygota</taxon>
        <taxon>Hymenoptera</taxon>
        <taxon>Apocrita</taxon>
        <taxon>Ichneumonoidea</taxon>
        <taxon>Braconidae</taxon>
        <taxon>Microgastrinae</taxon>
        <taxon>Cotesia</taxon>
    </lineage>
</organism>
<feature type="non-terminal residue" evidence="2">
    <location>
        <position position="1"/>
    </location>
</feature>
<name>A0AAV7IU46_COTGL</name>
<feature type="region of interest" description="Disordered" evidence="1">
    <location>
        <begin position="1"/>
        <end position="22"/>
    </location>
</feature>
<evidence type="ECO:0000313" key="3">
    <source>
        <dbReference type="Proteomes" id="UP000826195"/>
    </source>
</evidence>
<gene>
    <name evidence="2" type="ORF">KQX54_002916</name>
</gene>
<sequence>MLSAKESAAQWSNAPTSLHGAPCSQCRELCSTGYVPHFWRITKLILGNARDSPTEAMARSRERKNVVCVSSDKNQNPFTFCSGRFDPPAKKETNRLLYVH</sequence>
<dbReference type="EMBL" id="JAHXZJ010000374">
    <property type="protein sequence ID" value="KAH0560252.1"/>
    <property type="molecule type" value="Genomic_DNA"/>
</dbReference>
<dbReference type="AlphaFoldDB" id="A0AAV7IU46"/>
<proteinExistence type="predicted"/>
<reference evidence="2 3" key="1">
    <citation type="journal article" date="2021" name="J. Hered.">
        <title>A chromosome-level genome assembly of the parasitoid wasp, Cotesia glomerata (Hymenoptera: Braconidae).</title>
        <authorList>
            <person name="Pinto B.J."/>
            <person name="Weis J.J."/>
            <person name="Gamble T."/>
            <person name="Ode P.J."/>
            <person name="Paul R."/>
            <person name="Zaspel J.M."/>
        </authorList>
    </citation>
    <scope>NUCLEOTIDE SEQUENCE [LARGE SCALE GENOMIC DNA]</scope>
    <source>
        <strain evidence="2">CgM1</strain>
    </source>
</reference>
<evidence type="ECO:0000313" key="2">
    <source>
        <dbReference type="EMBL" id="KAH0560252.1"/>
    </source>
</evidence>
<accession>A0AAV7IU46</accession>
<evidence type="ECO:0000256" key="1">
    <source>
        <dbReference type="SAM" id="MobiDB-lite"/>
    </source>
</evidence>
<dbReference type="Proteomes" id="UP000826195">
    <property type="component" value="Unassembled WGS sequence"/>
</dbReference>
<protein>
    <submittedName>
        <fullName evidence="2">Uncharacterized protein</fullName>
    </submittedName>
</protein>
<keyword evidence="3" id="KW-1185">Reference proteome</keyword>